<feature type="domain" description="RelA/SpoT" evidence="1">
    <location>
        <begin position="69"/>
        <end position="180"/>
    </location>
</feature>
<organism evidence="2 3">
    <name type="scientific">Rhodococcus rhodochrous</name>
    <dbReference type="NCBI Taxonomy" id="1829"/>
    <lineage>
        <taxon>Bacteria</taxon>
        <taxon>Bacillati</taxon>
        <taxon>Actinomycetota</taxon>
        <taxon>Actinomycetes</taxon>
        <taxon>Mycobacteriales</taxon>
        <taxon>Nocardiaceae</taxon>
        <taxon>Rhodococcus</taxon>
    </lineage>
</organism>
<dbReference type="SUPFAM" id="SSF81301">
    <property type="entry name" value="Nucleotidyltransferase"/>
    <property type="match status" value="1"/>
</dbReference>
<evidence type="ECO:0000313" key="3">
    <source>
        <dbReference type="Proteomes" id="UP001198630"/>
    </source>
</evidence>
<comment type="caution">
    <text evidence="2">The sequence shown here is derived from an EMBL/GenBank/DDBJ whole genome shotgun (WGS) entry which is preliminary data.</text>
</comment>
<dbReference type="RefSeq" id="WP_120281113.1">
    <property type="nucleotide sequence ID" value="NZ_CP027557.1"/>
</dbReference>
<dbReference type="GO" id="GO:0015969">
    <property type="term" value="P:guanosine tetraphosphate metabolic process"/>
    <property type="evidence" value="ECO:0007669"/>
    <property type="project" value="InterPro"/>
</dbReference>
<protein>
    <submittedName>
        <fullName evidence="2">RelA/SpoT domain-containing protein</fullName>
    </submittedName>
</protein>
<name>A0AAW4XFC2_RHORH</name>
<evidence type="ECO:0000259" key="1">
    <source>
        <dbReference type="SMART" id="SM00954"/>
    </source>
</evidence>
<accession>A0AAW4XFC2</accession>
<dbReference type="SMART" id="SM00954">
    <property type="entry name" value="RelA_SpoT"/>
    <property type="match status" value="1"/>
</dbReference>
<dbReference type="Pfam" id="PF04607">
    <property type="entry name" value="RelA_SpoT"/>
    <property type="match status" value="1"/>
</dbReference>
<gene>
    <name evidence="2" type="ORF">LQ384_10020</name>
</gene>
<dbReference type="Gene3D" id="3.30.460.10">
    <property type="entry name" value="Beta Polymerase, domain 2"/>
    <property type="match status" value="1"/>
</dbReference>
<evidence type="ECO:0000313" key="2">
    <source>
        <dbReference type="EMBL" id="MCD2111430.1"/>
    </source>
</evidence>
<dbReference type="AlphaFoldDB" id="A0AAW4XFC2"/>
<dbReference type="InterPro" id="IPR043519">
    <property type="entry name" value="NT_sf"/>
</dbReference>
<dbReference type="EMBL" id="JAJNCO010000004">
    <property type="protein sequence ID" value="MCD2111430.1"/>
    <property type="molecule type" value="Genomic_DNA"/>
</dbReference>
<reference evidence="2" key="1">
    <citation type="submission" date="2021-11" db="EMBL/GenBank/DDBJ databases">
        <title>Development of a sustainable strategy for remediation of hydrocarbon-contaminated territories based on the waste exchange concept.</title>
        <authorList>
            <person name="Elkin A."/>
        </authorList>
    </citation>
    <scope>NUCLEOTIDE SEQUENCE</scope>
    <source>
        <strain evidence="2">IEGM 757</strain>
    </source>
</reference>
<proteinExistence type="predicted"/>
<dbReference type="CDD" id="cd05399">
    <property type="entry name" value="NT_Rel-Spo_like"/>
    <property type="match status" value="1"/>
</dbReference>
<dbReference type="Proteomes" id="UP001198630">
    <property type="component" value="Unassembled WGS sequence"/>
</dbReference>
<sequence length="272" mass="30796">MQDRPWSNKQMEILAQCLRDNVATPEGAPDYDDVMIWYDELAAEVHGIVHALPWKTILPHSHSEVDITYRAKTIDTLRDKLVRLSSGPLTNIVDIAGVRVDAEMTLHEQDRVAAAIARAFGMDPEKAVKDLRVEHHNGYRAVHVHLKLRRAMAEVQVRTQLQSKWANTYERLGDLAGRSIRYERVTGSGGWSGIASKLQGISSNQIRLIEEAKDKIAEMSPDSGYVWNSLDDLPEEVREIGYKVLEDEAELSTMLDDVEQLLRDAQRKGMEQ</sequence>
<dbReference type="InterPro" id="IPR007685">
    <property type="entry name" value="RelA_SpoT"/>
</dbReference>